<evidence type="ECO:0000256" key="4">
    <source>
        <dbReference type="ARBA" id="ARBA00022858"/>
    </source>
</evidence>
<keyword evidence="11" id="KW-1185">Reference proteome</keyword>
<keyword evidence="8" id="KW-0732">Signal</keyword>
<sequence>MELHVICLLLAVLCYVASEAATVSAVALLATKLPTAVPAAQSSGAPRRLQRSKRCSCSTFLDEECVYFCHLDIIWINTPERTVPYGLGNPSRIRRALDDFAHGKIQESNSRCKCSNQGDKKCLTFCQTGNKVWFPPKQEHPLAEKQGCAGLGLKCLHQQLVNNAKLRRLRYNNNHIKSSFASAELKARLLLTKWRKLQRNRTPENQSSWDRLKMTW</sequence>
<dbReference type="OrthoDB" id="8873756at2759"/>
<dbReference type="PRINTS" id="PR00365">
    <property type="entry name" value="ENDOTHELIN"/>
</dbReference>
<evidence type="ECO:0000256" key="7">
    <source>
        <dbReference type="ARBA" id="ARBA00046081"/>
    </source>
</evidence>
<comment type="function">
    <text evidence="7">Endothelins are endothelium-derived vasoconstrictor peptides. Probable ligand for G-protein coupled receptors EDNRA and EDNRB which activates PTK2B, BCAR1, BCAR3 and, GTPases RAP1 and RHOA cascade in glomerular mesangial cells. Also binds the DEAR/FBXW7-AS1 receptor. Promotes mesenteric arterial wall remodeling via activation of ROCK signaling and subsequent colocalization of NFATC3 with F-actin filaments. NFATC3 then translocates to the nucleus where it subsequently promotes the transcription of the smooth muscle hypertrophy and differentiation marker ACTA2.</text>
</comment>
<dbReference type="InParanoid" id="H3BAA4"/>
<dbReference type="GeneTree" id="ENSGT00950000183053"/>
<feature type="domain" description="Endothelin-like toxin" evidence="9">
    <location>
        <begin position="111"/>
        <end position="132"/>
    </location>
</feature>
<reference evidence="10" key="2">
    <citation type="submission" date="2025-08" db="UniProtKB">
        <authorList>
            <consortium name="Ensembl"/>
        </authorList>
    </citation>
    <scope>IDENTIFICATION</scope>
</reference>
<dbReference type="PANTHER" id="PTHR13874:SF10">
    <property type="entry name" value="ENDOTHELIN-1"/>
    <property type="match status" value="1"/>
</dbReference>
<comment type="similarity">
    <text evidence="2">Belongs to the endothelin/sarafotoxin family.</text>
</comment>
<comment type="subcellular location">
    <subcellularLocation>
        <location evidence="1">Secreted</location>
    </subcellularLocation>
</comment>
<evidence type="ECO:0000313" key="10">
    <source>
        <dbReference type="Ensembl" id="ENSLACP00000018825.1"/>
    </source>
</evidence>
<dbReference type="GO" id="GO:0014826">
    <property type="term" value="P:vein smooth muscle contraction"/>
    <property type="evidence" value="ECO:0007669"/>
    <property type="project" value="TreeGrafter"/>
</dbReference>
<keyword evidence="3" id="KW-0964">Secreted</keyword>
<dbReference type="CTD" id="1906"/>
<dbReference type="Ensembl" id="ENSLACT00000018958.1">
    <property type="protein sequence ID" value="ENSLACP00000018825.1"/>
    <property type="gene ID" value="ENSLACG00000016570.1"/>
</dbReference>
<dbReference type="HOGENOM" id="CLU_090013_1_0_1"/>
<dbReference type="GO" id="GO:0031707">
    <property type="term" value="F:endothelin A receptor binding"/>
    <property type="evidence" value="ECO:0007669"/>
    <property type="project" value="TreeGrafter"/>
</dbReference>
<dbReference type="OMA" id="TDHRNRC"/>
<dbReference type="GO" id="GO:0019229">
    <property type="term" value="P:regulation of vasoconstriction"/>
    <property type="evidence" value="ECO:0007669"/>
    <property type="project" value="InterPro"/>
</dbReference>
<keyword evidence="4" id="KW-0838">Vasoactive</keyword>
<evidence type="ECO:0000256" key="1">
    <source>
        <dbReference type="ARBA" id="ARBA00004613"/>
    </source>
</evidence>
<evidence type="ECO:0000256" key="8">
    <source>
        <dbReference type="SAM" id="SignalP"/>
    </source>
</evidence>
<dbReference type="InterPro" id="IPR001928">
    <property type="entry name" value="Endothln-like_toxin"/>
</dbReference>
<organism evidence="10 11">
    <name type="scientific">Latimeria chalumnae</name>
    <name type="common">Coelacanth</name>
    <dbReference type="NCBI Taxonomy" id="7897"/>
    <lineage>
        <taxon>Eukaryota</taxon>
        <taxon>Metazoa</taxon>
        <taxon>Chordata</taxon>
        <taxon>Craniata</taxon>
        <taxon>Vertebrata</taxon>
        <taxon>Euteleostomi</taxon>
        <taxon>Coelacanthiformes</taxon>
        <taxon>Coelacanthidae</taxon>
        <taxon>Latimeria</taxon>
    </lineage>
</organism>
<evidence type="ECO:0000259" key="9">
    <source>
        <dbReference type="SMART" id="SM00272"/>
    </source>
</evidence>
<dbReference type="EMBL" id="AFYH01063430">
    <property type="status" value="NOT_ANNOTATED_CDS"/>
    <property type="molecule type" value="Genomic_DNA"/>
</dbReference>
<proteinExistence type="inferred from homology"/>
<dbReference type="Proteomes" id="UP000008672">
    <property type="component" value="Unassembled WGS sequence"/>
</dbReference>
<dbReference type="GO" id="GO:0031708">
    <property type="term" value="F:endothelin B receptor binding"/>
    <property type="evidence" value="ECO:0007669"/>
    <property type="project" value="TreeGrafter"/>
</dbReference>
<dbReference type="AlphaFoldDB" id="H3BAA4"/>
<feature type="chain" id="PRO_5003581141" description="Endothelin-1" evidence="8">
    <location>
        <begin position="21"/>
        <end position="216"/>
    </location>
</feature>
<dbReference type="Pfam" id="PF00322">
    <property type="entry name" value="Endothelin"/>
    <property type="match status" value="1"/>
</dbReference>
<dbReference type="PROSITE" id="PS00270">
    <property type="entry name" value="ENDOTHELIN"/>
    <property type="match status" value="2"/>
</dbReference>
<dbReference type="eggNOG" id="ENOG502S1NV">
    <property type="taxonomic scope" value="Eukaryota"/>
</dbReference>
<dbReference type="Bgee" id="ENSLACG00000016570">
    <property type="expression patterns" value="Expressed in chordate pharynx and 1 other cell type or tissue"/>
</dbReference>
<dbReference type="RefSeq" id="XP_005995271.1">
    <property type="nucleotide sequence ID" value="XM_005995209.3"/>
</dbReference>
<feature type="domain" description="Endothelin-like toxin" evidence="9">
    <location>
        <begin position="54"/>
        <end position="75"/>
    </location>
</feature>
<gene>
    <name evidence="10" type="primary">EDN1</name>
</gene>
<reference evidence="11" key="1">
    <citation type="submission" date="2011-08" db="EMBL/GenBank/DDBJ databases">
        <title>The draft genome of Latimeria chalumnae.</title>
        <authorList>
            <person name="Di Palma F."/>
            <person name="Alfoldi J."/>
            <person name="Johnson J."/>
            <person name="Berlin A."/>
            <person name="Gnerre S."/>
            <person name="Jaffe D."/>
            <person name="MacCallum I."/>
            <person name="Young S."/>
            <person name="Walker B.J."/>
            <person name="Lander E."/>
            <person name="Lindblad-Toh K."/>
        </authorList>
    </citation>
    <scope>NUCLEOTIDE SEQUENCE [LARGE SCALE GENOMIC DNA]</scope>
    <source>
        <strain evidence="11">Wild caught</strain>
    </source>
</reference>
<protein>
    <recommendedName>
        <fullName evidence="6">Endothelin-1</fullName>
    </recommendedName>
</protein>
<feature type="signal peptide" evidence="8">
    <location>
        <begin position="1"/>
        <end position="20"/>
    </location>
</feature>
<reference evidence="10" key="3">
    <citation type="submission" date="2025-09" db="UniProtKB">
        <authorList>
            <consortium name="Ensembl"/>
        </authorList>
    </citation>
    <scope>IDENTIFICATION</scope>
</reference>
<dbReference type="GO" id="GO:0005615">
    <property type="term" value="C:extracellular space"/>
    <property type="evidence" value="ECO:0007669"/>
    <property type="project" value="TreeGrafter"/>
</dbReference>
<dbReference type="InterPro" id="IPR020475">
    <property type="entry name" value="Endothelin"/>
</dbReference>
<evidence type="ECO:0000256" key="2">
    <source>
        <dbReference type="ARBA" id="ARBA00010959"/>
    </source>
</evidence>
<evidence type="ECO:0000256" key="5">
    <source>
        <dbReference type="ARBA" id="ARBA00023322"/>
    </source>
</evidence>
<dbReference type="GO" id="GO:0003100">
    <property type="term" value="P:regulation of systemic arterial blood pressure by endothelin"/>
    <property type="evidence" value="ECO:0007669"/>
    <property type="project" value="TreeGrafter"/>
</dbReference>
<evidence type="ECO:0000256" key="6">
    <source>
        <dbReference type="ARBA" id="ARBA00040197"/>
    </source>
</evidence>
<accession>H3BAA4</accession>
<dbReference type="PANTHER" id="PTHR13874">
    <property type="entry name" value="ENDOTHELIN"/>
    <property type="match status" value="1"/>
</dbReference>
<keyword evidence="5" id="KW-0839">Vasoconstrictor</keyword>
<evidence type="ECO:0000313" key="11">
    <source>
        <dbReference type="Proteomes" id="UP000008672"/>
    </source>
</evidence>
<dbReference type="InterPro" id="IPR019764">
    <property type="entry name" value="Endothelin_toxin_CS"/>
</dbReference>
<dbReference type="GO" id="GO:0005179">
    <property type="term" value="F:hormone activity"/>
    <property type="evidence" value="ECO:0007669"/>
    <property type="project" value="TreeGrafter"/>
</dbReference>
<dbReference type="KEGG" id="lcm:102347799"/>
<name>H3BAA4_LATCH</name>
<evidence type="ECO:0000256" key="3">
    <source>
        <dbReference type="ARBA" id="ARBA00022525"/>
    </source>
</evidence>
<dbReference type="SMART" id="SM00272">
    <property type="entry name" value="END"/>
    <property type="match status" value="2"/>
</dbReference>
<dbReference type="GeneID" id="102347799"/>
<dbReference type="STRING" id="7897.ENSLACP00000018825"/>
<dbReference type="GO" id="GO:0006874">
    <property type="term" value="P:intracellular calcium ion homeostasis"/>
    <property type="evidence" value="ECO:0007669"/>
    <property type="project" value="TreeGrafter"/>
</dbReference>
<dbReference type="FunCoup" id="H3BAA4">
    <property type="interactions" value="730"/>
</dbReference>